<dbReference type="Proteomes" id="UP000182826">
    <property type="component" value="Unassembled WGS sequence"/>
</dbReference>
<dbReference type="AlphaFoldDB" id="A0A1J7BQD7"/>
<keyword evidence="3" id="KW-1185">Reference proteome</keyword>
<keyword evidence="1" id="KW-1133">Transmembrane helix</keyword>
<protein>
    <recommendedName>
        <fullName evidence="4">CBS domain-containing protein</fullName>
    </recommendedName>
</protein>
<keyword evidence="1" id="KW-0472">Membrane</keyword>
<accession>A0A1J7BQD7</accession>
<gene>
    <name evidence="2" type="ORF">BKM63_18240</name>
</gene>
<evidence type="ECO:0008006" key="4">
    <source>
        <dbReference type="Google" id="ProtNLM"/>
    </source>
</evidence>
<evidence type="ECO:0000313" key="2">
    <source>
        <dbReference type="EMBL" id="OIV40797.1"/>
    </source>
</evidence>
<evidence type="ECO:0000256" key="1">
    <source>
        <dbReference type="SAM" id="Phobius"/>
    </source>
</evidence>
<evidence type="ECO:0000313" key="3">
    <source>
        <dbReference type="Proteomes" id="UP000182826"/>
    </source>
</evidence>
<feature type="transmembrane region" description="Helical" evidence="1">
    <location>
        <begin position="12"/>
        <end position="31"/>
    </location>
</feature>
<feature type="transmembrane region" description="Helical" evidence="1">
    <location>
        <begin position="43"/>
        <end position="61"/>
    </location>
</feature>
<dbReference type="RefSeq" id="WP_071637998.1">
    <property type="nucleotide sequence ID" value="NZ_MLFK01000009.1"/>
</dbReference>
<dbReference type="EMBL" id="MLFK01000009">
    <property type="protein sequence ID" value="OIV40797.1"/>
    <property type="molecule type" value="Genomic_DNA"/>
</dbReference>
<sequence length="264" mass="30409">MEIKINKRHKILGVFSLISILFLVIFITLKYLDFSGLELEEKWIFVSGIPIIIGLFLGGYIKNFKGLGLEIEASLNKELPDNLISSITENTIVDTHKIDKKAISDLEKLSEAEVRNISGIRFIFNRKGYYEETFVKEYFRRLHNLKYVEIIDAEYKFQFLIPISHFKSNFDLNFITIKGFINQIDEGILDSNFPGAITAFVSKSDSLLDAYRKLLGNTKKIETPEDKKLPVLDSDHRLIGLLSKNKVEEYISKEVLDNYEKNGN</sequence>
<proteinExistence type="predicted"/>
<reference evidence="2 3" key="1">
    <citation type="submission" date="2016-10" db="EMBL/GenBank/DDBJ databases">
        <title>Draft Genome Sequence of Rhizobacteria Flavobacterium johnsoniae CI04.</title>
        <authorList>
            <person name="Bravo J.I."/>
            <person name="Lozano G.L."/>
            <person name="Handelsman J."/>
        </authorList>
    </citation>
    <scope>NUCLEOTIDE SEQUENCE [LARGE SCALE GENOMIC DNA]</scope>
    <source>
        <strain evidence="2 3">CI04</strain>
    </source>
</reference>
<organism evidence="2 3">
    <name type="scientific">Flavobacterium johnsoniae</name>
    <name type="common">Cytophaga johnsonae</name>
    <dbReference type="NCBI Taxonomy" id="986"/>
    <lineage>
        <taxon>Bacteria</taxon>
        <taxon>Pseudomonadati</taxon>
        <taxon>Bacteroidota</taxon>
        <taxon>Flavobacteriia</taxon>
        <taxon>Flavobacteriales</taxon>
        <taxon>Flavobacteriaceae</taxon>
        <taxon>Flavobacterium</taxon>
    </lineage>
</organism>
<keyword evidence="1" id="KW-0812">Transmembrane</keyword>
<comment type="caution">
    <text evidence="2">The sequence shown here is derived from an EMBL/GenBank/DDBJ whole genome shotgun (WGS) entry which is preliminary data.</text>
</comment>
<name>A0A1J7BQD7_FLAJO</name>